<evidence type="ECO:0000256" key="2">
    <source>
        <dbReference type="ARBA" id="ARBA00022679"/>
    </source>
</evidence>
<reference evidence="5 6" key="1">
    <citation type="journal article" date="2018" name="Nat. Biotechnol.">
        <title>A standardized bacterial taxonomy based on genome phylogeny substantially revises the tree of life.</title>
        <authorList>
            <person name="Parks D.H."/>
            <person name="Chuvochina M."/>
            <person name="Waite D.W."/>
            <person name="Rinke C."/>
            <person name="Skarshewski A."/>
            <person name="Chaumeil P.A."/>
            <person name="Hugenholtz P."/>
        </authorList>
    </citation>
    <scope>NUCLEOTIDE SEQUENCE [LARGE SCALE GENOMIC DNA]</scope>
    <source>
        <strain evidence="5">UBA9152</strain>
    </source>
</reference>
<keyword evidence="3" id="KW-0170">Cobalt</keyword>
<dbReference type="EMBL" id="DMNG01000036">
    <property type="protein sequence ID" value="HAN23376.1"/>
    <property type="molecule type" value="Genomic_DNA"/>
</dbReference>
<keyword evidence="4" id="KW-0028">Amino-acid biosynthesis</keyword>
<dbReference type="Gene3D" id="3.20.20.70">
    <property type="entry name" value="Aldolase class I"/>
    <property type="match status" value="1"/>
</dbReference>
<evidence type="ECO:0000256" key="1">
    <source>
        <dbReference type="ARBA" id="ARBA00008911"/>
    </source>
</evidence>
<dbReference type="UniPathway" id="UPA00053">
    <property type="reaction ID" value="UER00084"/>
</dbReference>
<dbReference type="GO" id="GO:0008652">
    <property type="term" value="P:amino acid biosynthetic process"/>
    <property type="evidence" value="ECO:0007669"/>
    <property type="project" value="UniProtKB-KW"/>
</dbReference>
<feature type="binding site" evidence="3">
    <location>
        <position position="70"/>
    </location>
    <ligand>
        <name>Mn(2+)</name>
        <dbReference type="ChEBI" id="CHEBI:29035"/>
    </ligand>
</feature>
<proteinExistence type="inferred from homology"/>
<comment type="catalytic activity">
    <reaction evidence="4">
        <text>D-erythrose 4-phosphate + phosphoenolpyruvate + H2O = 7-phospho-2-dehydro-3-deoxy-D-arabino-heptonate + phosphate</text>
        <dbReference type="Rhea" id="RHEA:14717"/>
        <dbReference type="ChEBI" id="CHEBI:15377"/>
        <dbReference type="ChEBI" id="CHEBI:16897"/>
        <dbReference type="ChEBI" id="CHEBI:43474"/>
        <dbReference type="ChEBI" id="CHEBI:58394"/>
        <dbReference type="ChEBI" id="CHEBI:58702"/>
        <dbReference type="EC" id="2.5.1.54"/>
    </reaction>
</comment>
<dbReference type="EC" id="2.5.1.54" evidence="4"/>
<dbReference type="PANTHER" id="PTHR21337">
    <property type="entry name" value="PHOSPHO-2-DEHYDRO-3-DEOXYHEPTONATE ALDOLASE 1, 2"/>
    <property type="match status" value="1"/>
</dbReference>
<dbReference type="GO" id="GO:0009423">
    <property type="term" value="P:chorismate biosynthetic process"/>
    <property type="evidence" value="ECO:0007669"/>
    <property type="project" value="UniProtKB-UniPathway"/>
</dbReference>
<feature type="non-terminal residue" evidence="5">
    <location>
        <position position="72"/>
    </location>
</feature>
<keyword evidence="2 4" id="KW-0808">Transferase</keyword>
<comment type="cofactor">
    <cofactor evidence="3">
        <name>Mn(2+)</name>
        <dbReference type="ChEBI" id="CHEBI:29035"/>
    </cofactor>
    <cofactor evidence="3">
        <name>Co(2+)</name>
        <dbReference type="ChEBI" id="CHEBI:48828"/>
    </cofactor>
    <cofactor evidence="3">
        <name>Cd(2+)</name>
        <dbReference type="ChEBI" id="CHEBI:48775"/>
    </cofactor>
    <text evidence="3">Binds 1 divalent cation per subunit. The enzyme is active with manganese, cobalt or cadmium ions.</text>
</comment>
<dbReference type="SUPFAM" id="SSF51569">
    <property type="entry name" value="Aldolase"/>
    <property type="match status" value="1"/>
</dbReference>
<dbReference type="GO" id="GO:0003849">
    <property type="term" value="F:3-deoxy-7-phosphoheptulonate synthase activity"/>
    <property type="evidence" value="ECO:0007669"/>
    <property type="project" value="UniProtKB-EC"/>
</dbReference>
<evidence type="ECO:0000313" key="5">
    <source>
        <dbReference type="EMBL" id="HAN23376.1"/>
    </source>
</evidence>
<protein>
    <recommendedName>
        <fullName evidence="4">Phospho-2-dehydro-3-deoxyheptonate aldolase</fullName>
        <ecNumber evidence="4">2.5.1.54</ecNumber>
    </recommendedName>
</protein>
<sequence>MLQQLDALDQWRSLPIKQQPSWPDADAVAAVSDEIASLPPLVFAGEVDLLRERLARAASGNAFLLQGGDCAE</sequence>
<comment type="pathway">
    <text evidence="4">Metabolic intermediate biosynthesis; chorismate biosynthesis; chorismate from D-erythrose 4-phosphate and phosphoenolpyruvate: step 1/7.</text>
</comment>
<evidence type="ECO:0000256" key="3">
    <source>
        <dbReference type="PIRSR" id="PIRSR602480-1"/>
    </source>
</evidence>
<comment type="similarity">
    <text evidence="1 4">Belongs to the class-II DAHP synthase family.</text>
</comment>
<comment type="caution">
    <text evidence="5">The sequence shown here is derived from an EMBL/GenBank/DDBJ whole genome shotgun (WGS) entry which is preliminary data.</text>
</comment>
<dbReference type="PANTHER" id="PTHR21337:SF0">
    <property type="entry name" value="PHOSPHO-2-DEHYDRO-3-DEOXYHEPTONATE ALDOLASE"/>
    <property type="match status" value="1"/>
</dbReference>
<evidence type="ECO:0000313" key="6">
    <source>
        <dbReference type="Proteomes" id="UP000257479"/>
    </source>
</evidence>
<keyword evidence="3" id="KW-0464">Manganese</keyword>
<keyword evidence="3" id="KW-0104">Cadmium</keyword>
<evidence type="ECO:0000256" key="4">
    <source>
        <dbReference type="RuleBase" id="RU363071"/>
    </source>
</evidence>
<name>A0A3C1KAZ5_9MICO</name>
<dbReference type="AlphaFoldDB" id="A0A3C1KAZ5"/>
<dbReference type="GO" id="GO:0009073">
    <property type="term" value="P:aromatic amino acid family biosynthetic process"/>
    <property type="evidence" value="ECO:0007669"/>
    <property type="project" value="UniProtKB-KW"/>
</dbReference>
<dbReference type="InterPro" id="IPR002480">
    <property type="entry name" value="DAHP_synth_2"/>
</dbReference>
<dbReference type="InterPro" id="IPR013785">
    <property type="entry name" value="Aldolase_TIM"/>
</dbReference>
<accession>A0A3C1KAZ5</accession>
<dbReference type="Pfam" id="PF01474">
    <property type="entry name" value="DAHP_synth_2"/>
    <property type="match status" value="1"/>
</dbReference>
<keyword evidence="4" id="KW-0057">Aromatic amino acid biosynthesis</keyword>
<gene>
    <name evidence="5" type="ORF">DCP95_02245</name>
</gene>
<dbReference type="Proteomes" id="UP000257479">
    <property type="component" value="Unassembled WGS sequence"/>
</dbReference>
<organism evidence="5 6">
    <name type="scientific">Microbacterium ginsengisoli</name>
    <dbReference type="NCBI Taxonomy" id="400772"/>
    <lineage>
        <taxon>Bacteria</taxon>
        <taxon>Bacillati</taxon>
        <taxon>Actinomycetota</taxon>
        <taxon>Actinomycetes</taxon>
        <taxon>Micrococcales</taxon>
        <taxon>Microbacteriaceae</taxon>
        <taxon>Microbacterium</taxon>
    </lineage>
</organism>